<sequence length="183" mass="19891">MTSVRSIKYLSLAAAIFSTVANAAPQIAVLDFELNDITSLPNTPAEIIRTSGMAPLLIQALSRSGTYQIAFVDAATQKAANASFGYLFRFHDLAADLGRQQGADWVLVSQHSKPSFLFSYLWVYLIDVKQRAAVARYDIELKGSHQKVTQHGIDTLAGKIRATLAADSVKWFVVATGTKKAAE</sequence>
<accession>A0ABT1TYJ4</accession>
<evidence type="ECO:0000313" key="3">
    <source>
        <dbReference type="Proteomes" id="UP001524570"/>
    </source>
</evidence>
<dbReference type="InterPro" id="IPR021698">
    <property type="entry name" value="DUF3280"/>
</dbReference>
<proteinExistence type="predicted"/>
<feature type="signal peptide" evidence="1">
    <location>
        <begin position="1"/>
        <end position="23"/>
    </location>
</feature>
<dbReference type="Pfam" id="PF11684">
    <property type="entry name" value="DUF3280"/>
    <property type="match status" value="1"/>
</dbReference>
<dbReference type="Proteomes" id="UP001524570">
    <property type="component" value="Unassembled WGS sequence"/>
</dbReference>
<evidence type="ECO:0000313" key="2">
    <source>
        <dbReference type="EMBL" id="MCQ8119163.1"/>
    </source>
</evidence>
<evidence type="ECO:0000256" key="1">
    <source>
        <dbReference type="SAM" id="SignalP"/>
    </source>
</evidence>
<feature type="chain" id="PRO_5046546509" evidence="1">
    <location>
        <begin position="24"/>
        <end position="183"/>
    </location>
</feature>
<organism evidence="2 3">
    <name type="scientific">Methylomonas rosea</name>
    <dbReference type="NCBI Taxonomy" id="2952227"/>
    <lineage>
        <taxon>Bacteria</taxon>
        <taxon>Pseudomonadati</taxon>
        <taxon>Pseudomonadota</taxon>
        <taxon>Gammaproteobacteria</taxon>
        <taxon>Methylococcales</taxon>
        <taxon>Methylococcaceae</taxon>
        <taxon>Methylomonas</taxon>
    </lineage>
</organism>
<reference evidence="2 3" key="1">
    <citation type="submission" date="2022-07" db="EMBL/GenBank/DDBJ databases">
        <title>Methylomonas rivi sp. nov., Methylomonas rosea sp. nov., Methylomonas aureus sp. nov. and Methylomonas subterranea sp. nov., four novel methanotrophs isolated from a freshwater creek and the deep terrestrial subsurface.</title>
        <authorList>
            <person name="Abin C."/>
            <person name="Sankaranarayanan K."/>
            <person name="Garner C."/>
            <person name="Sindelar R."/>
            <person name="Kotary K."/>
            <person name="Garner R."/>
            <person name="Barclay S."/>
            <person name="Lawson P."/>
            <person name="Krumholz L."/>
        </authorList>
    </citation>
    <scope>NUCLEOTIDE SEQUENCE [LARGE SCALE GENOMIC DNA]</scope>
    <source>
        <strain evidence="2 3">WSC-7</strain>
    </source>
</reference>
<dbReference type="RefSeq" id="WP_256608083.1">
    <property type="nucleotide sequence ID" value="NZ_JANIBL010000060.1"/>
</dbReference>
<dbReference type="EMBL" id="JANIBL010000060">
    <property type="protein sequence ID" value="MCQ8119163.1"/>
    <property type="molecule type" value="Genomic_DNA"/>
</dbReference>
<comment type="caution">
    <text evidence="2">The sequence shown here is derived from an EMBL/GenBank/DDBJ whole genome shotgun (WGS) entry which is preliminary data.</text>
</comment>
<name>A0ABT1TYJ4_9GAMM</name>
<keyword evidence="1" id="KW-0732">Signal</keyword>
<keyword evidence="3" id="KW-1185">Reference proteome</keyword>
<gene>
    <name evidence="2" type="ORF">NP589_17145</name>
</gene>
<protein>
    <submittedName>
        <fullName evidence="2">DUF3280 domain-containing protein</fullName>
    </submittedName>
</protein>